<reference evidence="1 2" key="1">
    <citation type="submission" date="2019-04" db="EMBL/GenBank/DDBJ databases">
        <title>Flavobacterium sp. strain DS2-A Genome sequencing and assembly.</title>
        <authorList>
            <person name="Kim I."/>
        </authorList>
    </citation>
    <scope>NUCLEOTIDE SEQUENCE [LARGE SCALE GENOMIC DNA]</scope>
    <source>
        <strain evidence="1 2">DS2-A</strain>
    </source>
</reference>
<evidence type="ECO:0000313" key="1">
    <source>
        <dbReference type="EMBL" id="TGD59880.1"/>
    </source>
</evidence>
<comment type="caution">
    <text evidence="1">The sequence shown here is derived from an EMBL/GenBank/DDBJ whole genome shotgun (WGS) entry which is preliminary data.</text>
</comment>
<dbReference type="AlphaFoldDB" id="A0A4Z0LDB9"/>
<dbReference type="OrthoDB" id="5192882at2"/>
<organism evidence="1 2">
    <name type="scientific">Flavobacterium humi</name>
    <dbReference type="NCBI Taxonomy" id="2562683"/>
    <lineage>
        <taxon>Bacteria</taxon>
        <taxon>Pseudomonadati</taxon>
        <taxon>Bacteroidota</taxon>
        <taxon>Flavobacteriia</taxon>
        <taxon>Flavobacteriales</taxon>
        <taxon>Flavobacteriaceae</taxon>
        <taxon>Flavobacterium</taxon>
    </lineage>
</organism>
<protein>
    <submittedName>
        <fullName evidence="1">Uncharacterized protein</fullName>
    </submittedName>
</protein>
<proteinExistence type="predicted"/>
<keyword evidence="2" id="KW-1185">Reference proteome</keyword>
<evidence type="ECO:0000313" key="2">
    <source>
        <dbReference type="Proteomes" id="UP000297407"/>
    </source>
</evidence>
<dbReference type="RefSeq" id="WP_135525086.1">
    <property type="nucleotide sequence ID" value="NZ_SRLH01000001.1"/>
</dbReference>
<dbReference type="Proteomes" id="UP000297407">
    <property type="component" value="Unassembled WGS sequence"/>
</dbReference>
<sequence length="152" mass="17759">MGLLSKLFGNKKQPGLDMPAGKELLLEFDLMHNIQLETCRKYEDTNRYKFIENGIYEDLEDTDAAKYRMVMSYELETTEDKQYPLEDILEEYLIHVSDFLEDENDVNSVKFKFEFGGEFEDLKNAQHIIGKKVFNREFRGANGEILVGLVIE</sequence>
<gene>
    <name evidence="1" type="ORF">E4635_02820</name>
</gene>
<name>A0A4Z0LDB9_9FLAO</name>
<accession>A0A4Z0LDB9</accession>
<dbReference type="EMBL" id="SRLH01000001">
    <property type="protein sequence ID" value="TGD59880.1"/>
    <property type="molecule type" value="Genomic_DNA"/>
</dbReference>